<gene>
    <name evidence="1" type="ORF">MLD38_001877</name>
</gene>
<evidence type="ECO:0000313" key="2">
    <source>
        <dbReference type="Proteomes" id="UP001057402"/>
    </source>
</evidence>
<evidence type="ECO:0000313" key="1">
    <source>
        <dbReference type="EMBL" id="KAI4389676.1"/>
    </source>
</evidence>
<sequence>MMAVAIARMTSKFRLSRHTGGLFLVGLSSLVRSIHLSQDLKESVEDLVQKKSYERIPDILDSSEELCRNPSLFGFLSNLSRDTRIHVIDEMLRSFGSIRPRWKPWNVYSCLLGYTLQSCDPFPISLCIIQRMLRSGCLPVPQTHVFLTSAWLESRSWSHSAADILLDMKSIGHSPDCGTCNYVITSLCAVDQLNEAMHVLSCIARAGCIPDTDSYGTVIAAMCRARKTTQAVEMLREMVTKAALTPRQDTMAKVILALRKNKEVRKAVGVIELLENEDHDIGFEVYERTVESCLACDEYVLAAKTVMRMTARGFIPYIMVRQRLVEGLTARGDWDLACAVRQRFAELGS</sequence>
<accession>A0ACB9SHY2</accession>
<protein>
    <submittedName>
        <fullName evidence="1">Uncharacterized protein</fullName>
    </submittedName>
</protein>
<organism evidence="1 2">
    <name type="scientific">Melastoma candidum</name>
    <dbReference type="NCBI Taxonomy" id="119954"/>
    <lineage>
        <taxon>Eukaryota</taxon>
        <taxon>Viridiplantae</taxon>
        <taxon>Streptophyta</taxon>
        <taxon>Embryophyta</taxon>
        <taxon>Tracheophyta</taxon>
        <taxon>Spermatophyta</taxon>
        <taxon>Magnoliopsida</taxon>
        <taxon>eudicotyledons</taxon>
        <taxon>Gunneridae</taxon>
        <taxon>Pentapetalae</taxon>
        <taxon>rosids</taxon>
        <taxon>malvids</taxon>
        <taxon>Myrtales</taxon>
        <taxon>Melastomataceae</taxon>
        <taxon>Melastomatoideae</taxon>
        <taxon>Melastomateae</taxon>
        <taxon>Melastoma</taxon>
    </lineage>
</organism>
<dbReference type="Proteomes" id="UP001057402">
    <property type="component" value="Chromosome 1"/>
</dbReference>
<reference evidence="2" key="1">
    <citation type="journal article" date="2023" name="Front. Plant Sci.">
        <title>Chromosomal-level genome assembly of Melastoma candidum provides insights into trichome evolution.</title>
        <authorList>
            <person name="Zhong Y."/>
            <person name="Wu W."/>
            <person name="Sun C."/>
            <person name="Zou P."/>
            <person name="Liu Y."/>
            <person name="Dai S."/>
            <person name="Zhou R."/>
        </authorList>
    </citation>
    <scope>NUCLEOTIDE SEQUENCE [LARGE SCALE GENOMIC DNA]</scope>
</reference>
<name>A0ACB9SHY2_9MYRT</name>
<keyword evidence="2" id="KW-1185">Reference proteome</keyword>
<dbReference type="EMBL" id="CM042880">
    <property type="protein sequence ID" value="KAI4389676.1"/>
    <property type="molecule type" value="Genomic_DNA"/>
</dbReference>
<comment type="caution">
    <text evidence="1">The sequence shown here is derived from an EMBL/GenBank/DDBJ whole genome shotgun (WGS) entry which is preliminary data.</text>
</comment>
<proteinExistence type="predicted"/>